<dbReference type="SUPFAM" id="SSF110849">
    <property type="entry name" value="ParB/Sulfiredoxin"/>
    <property type="match status" value="1"/>
</dbReference>
<dbReference type="Gene3D" id="3.40.50.150">
    <property type="entry name" value="Vaccinia Virus protein VP39"/>
    <property type="match status" value="1"/>
</dbReference>
<dbReference type="SMART" id="SM00470">
    <property type="entry name" value="ParB"/>
    <property type="match status" value="1"/>
</dbReference>
<dbReference type="GO" id="GO:0008170">
    <property type="term" value="F:N-methyltransferase activity"/>
    <property type="evidence" value="ECO:0007669"/>
    <property type="project" value="InterPro"/>
</dbReference>
<dbReference type="GO" id="GO:0003677">
    <property type="term" value="F:DNA binding"/>
    <property type="evidence" value="ECO:0007669"/>
    <property type="project" value="InterPro"/>
</dbReference>
<dbReference type="InterPro" id="IPR002941">
    <property type="entry name" value="DNA_methylase_N4/N6"/>
</dbReference>
<dbReference type="PIRSF" id="PIRSF036758">
    <property type="entry name" value="Aden_M_ParB"/>
    <property type="match status" value="1"/>
</dbReference>
<dbReference type="InterPro" id="IPR029063">
    <property type="entry name" value="SAM-dependent_MTases_sf"/>
</dbReference>
<keyword evidence="6" id="KW-1185">Reference proteome</keyword>
<keyword evidence="2 5" id="KW-0808">Transferase</keyword>
<dbReference type="EMBL" id="JACHVB010000011">
    <property type="protein sequence ID" value="MBC2592803.1"/>
    <property type="molecule type" value="Genomic_DNA"/>
</dbReference>
<accession>A0A842H8E7</accession>
<dbReference type="EC" id="2.1.1.-" evidence="3"/>
<dbReference type="SUPFAM" id="SSF53335">
    <property type="entry name" value="S-adenosyl-L-methionine-dependent methyltransferases"/>
    <property type="match status" value="1"/>
</dbReference>
<evidence type="ECO:0000256" key="1">
    <source>
        <dbReference type="ARBA" id="ARBA00022603"/>
    </source>
</evidence>
<evidence type="ECO:0000256" key="2">
    <source>
        <dbReference type="ARBA" id="ARBA00022679"/>
    </source>
</evidence>
<evidence type="ECO:0000256" key="3">
    <source>
        <dbReference type="RuleBase" id="RU362026"/>
    </source>
</evidence>
<feature type="domain" description="ParB-like N-terminal" evidence="4">
    <location>
        <begin position="15"/>
        <end position="101"/>
    </location>
</feature>
<protein>
    <recommendedName>
        <fullName evidence="3">Methyltransferase</fullName>
        <ecNumber evidence="3">2.1.1.-</ecNumber>
    </recommendedName>
</protein>
<dbReference type="InterPro" id="IPR001091">
    <property type="entry name" value="RM_Methyltransferase"/>
</dbReference>
<dbReference type="Proteomes" id="UP000546464">
    <property type="component" value="Unassembled WGS sequence"/>
</dbReference>
<gene>
    <name evidence="5" type="ORF">H5P28_00870</name>
</gene>
<proteinExistence type="inferred from homology"/>
<comment type="caution">
    <text evidence="5">The sequence shown here is derived from an EMBL/GenBank/DDBJ whole genome shotgun (WGS) entry which is preliminary data.</text>
</comment>
<evidence type="ECO:0000313" key="6">
    <source>
        <dbReference type="Proteomes" id="UP000546464"/>
    </source>
</evidence>
<dbReference type="InterPro" id="IPR015840">
    <property type="entry name" value="DNA_MeTrfase_ParB"/>
</dbReference>
<dbReference type="AlphaFoldDB" id="A0A842H8E7"/>
<keyword evidence="1 5" id="KW-0489">Methyltransferase</keyword>
<name>A0A842H8E7_9BACT</name>
<evidence type="ECO:0000313" key="5">
    <source>
        <dbReference type="EMBL" id="MBC2592803.1"/>
    </source>
</evidence>
<dbReference type="GO" id="GO:0032259">
    <property type="term" value="P:methylation"/>
    <property type="evidence" value="ECO:0007669"/>
    <property type="project" value="UniProtKB-KW"/>
</dbReference>
<dbReference type="InterPro" id="IPR036086">
    <property type="entry name" value="ParB/Sulfiredoxin_sf"/>
</dbReference>
<dbReference type="RefSeq" id="WP_185673818.1">
    <property type="nucleotide sequence ID" value="NZ_JACHVB010000011.1"/>
</dbReference>
<evidence type="ECO:0000259" key="4">
    <source>
        <dbReference type="SMART" id="SM00470"/>
    </source>
</evidence>
<dbReference type="Pfam" id="PF01555">
    <property type="entry name" value="N6_N4_Mtase"/>
    <property type="match status" value="1"/>
</dbReference>
<reference evidence="5 6" key="1">
    <citation type="submission" date="2020-07" db="EMBL/GenBank/DDBJ databases">
        <authorList>
            <person name="Feng X."/>
        </authorList>
    </citation>
    <scope>NUCLEOTIDE SEQUENCE [LARGE SCALE GENOMIC DNA]</scope>
    <source>
        <strain evidence="5 6">JCM31066</strain>
    </source>
</reference>
<organism evidence="5 6">
    <name type="scientific">Ruficoccus amylovorans</name>
    <dbReference type="NCBI Taxonomy" id="1804625"/>
    <lineage>
        <taxon>Bacteria</taxon>
        <taxon>Pseudomonadati</taxon>
        <taxon>Verrucomicrobiota</taxon>
        <taxon>Opitutia</taxon>
        <taxon>Puniceicoccales</taxon>
        <taxon>Cerasicoccaceae</taxon>
        <taxon>Ruficoccus</taxon>
    </lineage>
</organism>
<sequence length="441" mass="50175">MSDTPAVAIYCAHTELVDIDKLVENPRNPNQHPEAQIALLAKIIRSQGFRNPVVVSKRSGFITKGHGRLAAARLLKMPRVPVDYQDYESEAAEWADMIADNRIAELAETDDDALKALLKELDGQIDLDLTGFDEDSLDDILDRLETSEDDTNTIPTPPVDPVTQPGDLYELGPHRLLCGDSTDPEHVKRLMNGERAILFATDPPYLVGYDGTNHPGTRPKTNTDWSETYGPTWDEADLERNNDLYDRFIKVAVEHAIEPYAAWYCWHASRRQMMVEQAWEKNGAFVHQQIIWHKPNRPILTRSWYLWAHEPCFFGWVKGQKPPRADKEYLRSVWDIEGLNNDERPDHPTPKPLECFAIPMRQHTLRGELCYEPFSGSGSQLIAGEQLGRRVFGMEISPAYCDVIVSRYLALGEGRRVFCNGQDVTERFLSVTDQEAHEPQP</sequence>
<comment type="similarity">
    <text evidence="3">Belongs to the N(4)/N(6)-methyltransferase family.</text>
</comment>
<dbReference type="Pfam" id="PF02195">
    <property type="entry name" value="ParB_N"/>
    <property type="match status" value="1"/>
</dbReference>
<dbReference type="InterPro" id="IPR003115">
    <property type="entry name" value="ParB_N"/>
</dbReference>
<dbReference type="PRINTS" id="PR00508">
    <property type="entry name" value="S21N4MTFRASE"/>
</dbReference>
<dbReference type="Gene3D" id="3.90.1530.10">
    <property type="entry name" value="Conserved hypothetical protein from pyrococcus furiosus pfu- 392566-001, ParB domain"/>
    <property type="match status" value="1"/>
</dbReference>
<dbReference type="CDD" id="cd16403">
    <property type="entry name" value="ParB_N_like_MT"/>
    <property type="match status" value="1"/>
</dbReference>